<evidence type="ECO:0000313" key="3">
    <source>
        <dbReference type="Proteomes" id="UP000256269"/>
    </source>
</evidence>
<gene>
    <name evidence="2" type="ORF">BCF44_105114</name>
</gene>
<dbReference type="OrthoDB" id="7342392at2"/>
<dbReference type="InterPro" id="IPR002734">
    <property type="entry name" value="RibDG_C"/>
</dbReference>
<proteinExistence type="predicted"/>
<evidence type="ECO:0000313" key="2">
    <source>
        <dbReference type="EMBL" id="REH48256.1"/>
    </source>
</evidence>
<comment type="caution">
    <text evidence="2">The sequence shown here is derived from an EMBL/GenBank/DDBJ whole genome shotgun (WGS) entry which is preliminary data.</text>
</comment>
<dbReference type="InterPro" id="IPR024072">
    <property type="entry name" value="DHFR-like_dom_sf"/>
</dbReference>
<dbReference type="AlphaFoldDB" id="A0A3E0HPT3"/>
<accession>A0A3E0HPT3</accession>
<dbReference type="EMBL" id="QUNO01000005">
    <property type="protein sequence ID" value="REH48256.1"/>
    <property type="molecule type" value="Genomic_DNA"/>
</dbReference>
<organism evidence="2 3">
    <name type="scientific">Kutzneria buriramensis</name>
    <dbReference type="NCBI Taxonomy" id="1045776"/>
    <lineage>
        <taxon>Bacteria</taxon>
        <taxon>Bacillati</taxon>
        <taxon>Actinomycetota</taxon>
        <taxon>Actinomycetes</taxon>
        <taxon>Pseudonocardiales</taxon>
        <taxon>Pseudonocardiaceae</taxon>
        <taxon>Kutzneria</taxon>
    </lineage>
</organism>
<dbReference type="Gene3D" id="3.40.430.10">
    <property type="entry name" value="Dihydrofolate Reductase, subunit A"/>
    <property type="match status" value="1"/>
</dbReference>
<dbReference type="RefSeq" id="WP_116175054.1">
    <property type="nucleotide sequence ID" value="NZ_CP144375.1"/>
</dbReference>
<dbReference type="GO" id="GO:0008703">
    <property type="term" value="F:5-amino-6-(5-phosphoribosylamino)uracil reductase activity"/>
    <property type="evidence" value="ECO:0007669"/>
    <property type="project" value="InterPro"/>
</dbReference>
<dbReference type="Pfam" id="PF01872">
    <property type="entry name" value="RibD_C"/>
    <property type="match status" value="1"/>
</dbReference>
<name>A0A3E0HPT3_9PSEU</name>
<dbReference type="GO" id="GO:0009231">
    <property type="term" value="P:riboflavin biosynthetic process"/>
    <property type="evidence" value="ECO:0007669"/>
    <property type="project" value="InterPro"/>
</dbReference>
<protein>
    <submittedName>
        <fullName evidence="2">Dihydrofolate reductase</fullName>
    </submittedName>
</protein>
<dbReference type="SUPFAM" id="SSF53597">
    <property type="entry name" value="Dihydrofolate reductase-like"/>
    <property type="match status" value="1"/>
</dbReference>
<dbReference type="Proteomes" id="UP000256269">
    <property type="component" value="Unassembled WGS sequence"/>
</dbReference>
<sequence length="192" mass="21339">MGTIVVFENVTLDGVTQDPTAEEGFTTDNWITALPPADREAWAKMVLDDALGAQALLLGRGGYEYFGSRYPSRTSALADVMNRLPKYVVSTTLTDPEWHNSTVIDLAEVSALRQRIDGELRVYASSRLVRTLIKQDLVDELRLAVFPLLMGAGDRLLDQTGAPLPVRPWPLRLVDSRTVGDSIVHLTYRRDL</sequence>
<keyword evidence="3" id="KW-1185">Reference proteome</keyword>
<evidence type="ECO:0000259" key="1">
    <source>
        <dbReference type="Pfam" id="PF01872"/>
    </source>
</evidence>
<reference evidence="2 3" key="1">
    <citation type="submission" date="2018-08" db="EMBL/GenBank/DDBJ databases">
        <title>Genomic Encyclopedia of Archaeal and Bacterial Type Strains, Phase II (KMG-II): from individual species to whole genera.</title>
        <authorList>
            <person name="Goeker M."/>
        </authorList>
    </citation>
    <scope>NUCLEOTIDE SEQUENCE [LARGE SCALE GENOMIC DNA]</scope>
    <source>
        <strain evidence="2 3">DSM 45791</strain>
    </source>
</reference>
<feature type="domain" description="Bacterial bifunctional deaminase-reductase C-terminal" evidence="1">
    <location>
        <begin position="4"/>
        <end position="184"/>
    </location>
</feature>